<dbReference type="InterPro" id="IPR008920">
    <property type="entry name" value="TF_FadR/GntR_C"/>
</dbReference>
<evidence type="ECO:0000256" key="3">
    <source>
        <dbReference type="ARBA" id="ARBA00023163"/>
    </source>
</evidence>
<dbReference type="GO" id="GO:0003677">
    <property type="term" value="F:DNA binding"/>
    <property type="evidence" value="ECO:0007669"/>
    <property type="project" value="UniProtKB-KW"/>
</dbReference>
<keyword evidence="6" id="KW-1185">Reference proteome</keyword>
<proteinExistence type="predicted"/>
<dbReference type="AlphaFoldDB" id="A0AAX3EHX5"/>
<dbReference type="Gene3D" id="1.20.120.530">
    <property type="entry name" value="GntR ligand-binding domain-like"/>
    <property type="match status" value="1"/>
</dbReference>
<dbReference type="PROSITE" id="PS50949">
    <property type="entry name" value="HTH_GNTR"/>
    <property type="match status" value="1"/>
</dbReference>
<organism evidence="5 6">
    <name type="scientific">Paenarthrobacter ureafaciens</name>
    <dbReference type="NCBI Taxonomy" id="37931"/>
    <lineage>
        <taxon>Bacteria</taxon>
        <taxon>Bacillati</taxon>
        <taxon>Actinomycetota</taxon>
        <taxon>Actinomycetes</taxon>
        <taxon>Micrococcales</taxon>
        <taxon>Micrococcaceae</taxon>
        <taxon>Paenarthrobacter</taxon>
    </lineage>
</organism>
<dbReference type="GO" id="GO:0003700">
    <property type="term" value="F:DNA-binding transcription factor activity"/>
    <property type="evidence" value="ECO:0007669"/>
    <property type="project" value="InterPro"/>
</dbReference>
<dbReference type="Pfam" id="PF07729">
    <property type="entry name" value="FCD"/>
    <property type="match status" value="1"/>
</dbReference>
<dbReference type="SMART" id="SM00895">
    <property type="entry name" value="FCD"/>
    <property type="match status" value="1"/>
</dbReference>
<dbReference type="InterPro" id="IPR011711">
    <property type="entry name" value="GntR_C"/>
</dbReference>
<dbReference type="SMART" id="SM00345">
    <property type="entry name" value="HTH_GNTR"/>
    <property type="match status" value="1"/>
</dbReference>
<accession>A0AAX3EHX5</accession>
<keyword evidence="2" id="KW-0238">DNA-binding</keyword>
<evidence type="ECO:0000313" key="5">
    <source>
        <dbReference type="EMBL" id="UYV97722.1"/>
    </source>
</evidence>
<dbReference type="PANTHER" id="PTHR43537">
    <property type="entry name" value="TRANSCRIPTIONAL REGULATOR, GNTR FAMILY"/>
    <property type="match status" value="1"/>
</dbReference>
<gene>
    <name evidence="5" type="ORF">NL394_00235</name>
</gene>
<feature type="domain" description="HTH gntR-type" evidence="4">
    <location>
        <begin position="26"/>
        <end position="93"/>
    </location>
</feature>
<dbReference type="Proteomes" id="UP001163293">
    <property type="component" value="Chromosome"/>
</dbReference>
<evidence type="ECO:0000256" key="1">
    <source>
        <dbReference type="ARBA" id="ARBA00023015"/>
    </source>
</evidence>
<dbReference type="SUPFAM" id="SSF48008">
    <property type="entry name" value="GntR ligand-binding domain-like"/>
    <property type="match status" value="1"/>
</dbReference>
<evidence type="ECO:0000313" key="6">
    <source>
        <dbReference type="Proteomes" id="UP001163293"/>
    </source>
</evidence>
<keyword evidence="3" id="KW-0804">Transcription</keyword>
<reference evidence="5" key="1">
    <citation type="submission" date="2022-07" db="EMBL/GenBank/DDBJ databases">
        <authorList>
            <person name="Wu T."/>
        </authorList>
    </citation>
    <scope>NUCLEOTIDE SEQUENCE</scope>
    <source>
        <strain evidence="5">SD-1</strain>
    </source>
</reference>
<dbReference type="InterPro" id="IPR036390">
    <property type="entry name" value="WH_DNA-bd_sf"/>
</dbReference>
<name>A0AAX3EHX5_PAEUR</name>
<dbReference type="EMBL" id="CP101185">
    <property type="protein sequence ID" value="UYV97722.1"/>
    <property type="molecule type" value="Genomic_DNA"/>
</dbReference>
<dbReference type="CDD" id="cd07377">
    <property type="entry name" value="WHTH_GntR"/>
    <property type="match status" value="1"/>
</dbReference>
<dbReference type="Gene3D" id="1.10.10.10">
    <property type="entry name" value="Winged helix-like DNA-binding domain superfamily/Winged helix DNA-binding domain"/>
    <property type="match status" value="1"/>
</dbReference>
<protein>
    <submittedName>
        <fullName evidence="5">GntR family transcriptional regulator</fullName>
    </submittedName>
</protein>
<evidence type="ECO:0000259" key="4">
    <source>
        <dbReference type="PROSITE" id="PS50949"/>
    </source>
</evidence>
<dbReference type="SUPFAM" id="SSF46785">
    <property type="entry name" value="Winged helix' DNA-binding domain"/>
    <property type="match status" value="1"/>
</dbReference>
<dbReference type="Pfam" id="PF00392">
    <property type="entry name" value="GntR"/>
    <property type="match status" value="1"/>
</dbReference>
<dbReference type="InterPro" id="IPR000524">
    <property type="entry name" value="Tscrpt_reg_HTH_GntR"/>
</dbReference>
<sequence length="232" mass="25315">MAGAEQQTNEHPGLDSARARVRMRVPSVAERVAEELRYQLAEGFLVPGAKLTEATVAEDLGVSRNTVREAFAELASERLLIRQPNRGVYVATLEPGDIHDVYTVRRAIEVSSIRAGGSPERIAAVRAAVEEGKRAAAANDNDGLGSANQHFHGAIVALAESARLNAIMKQVLAEMRLYFHKATVDANFYSDWLEENEKICSALEHGDLEKAGDLLLAYLNRSEQQQASVHGQ</sequence>
<evidence type="ECO:0000256" key="2">
    <source>
        <dbReference type="ARBA" id="ARBA00023125"/>
    </source>
</evidence>
<dbReference type="PANTHER" id="PTHR43537:SF45">
    <property type="entry name" value="GNTR FAMILY REGULATORY PROTEIN"/>
    <property type="match status" value="1"/>
</dbReference>
<dbReference type="RefSeq" id="WP_069696609.1">
    <property type="nucleotide sequence ID" value="NZ_CP043010.1"/>
</dbReference>
<keyword evidence="1" id="KW-0805">Transcription regulation</keyword>
<dbReference type="InterPro" id="IPR036388">
    <property type="entry name" value="WH-like_DNA-bd_sf"/>
</dbReference>